<evidence type="ECO:0000256" key="4">
    <source>
        <dbReference type="ARBA" id="ARBA00022801"/>
    </source>
</evidence>
<dbReference type="InterPro" id="IPR004097">
    <property type="entry name" value="DHHA2"/>
</dbReference>
<dbReference type="Pfam" id="PF02833">
    <property type="entry name" value="DHHA2"/>
    <property type="match status" value="1"/>
</dbReference>
<dbReference type="SMART" id="SM01131">
    <property type="entry name" value="DHHA2"/>
    <property type="match status" value="1"/>
</dbReference>
<evidence type="ECO:0000256" key="7">
    <source>
        <dbReference type="ARBA" id="ARBA00047820"/>
    </source>
</evidence>
<dbReference type="AlphaFoldDB" id="A0A1Y3GC55"/>
<accession>A0A1Y3GC55</accession>
<dbReference type="EC" id="3.6.1.1" evidence="2"/>
<comment type="cofactor">
    <cofactor evidence="1">
        <name>Mn(2+)</name>
        <dbReference type="ChEBI" id="CHEBI:29035"/>
    </cofactor>
</comment>
<dbReference type="GO" id="GO:0005737">
    <property type="term" value="C:cytoplasm"/>
    <property type="evidence" value="ECO:0007669"/>
    <property type="project" value="InterPro"/>
</dbReference>
<reference evidence="9 10" key="1">
    <citation type="submission" date="2016-12" db="EMBL/GenBank/DDBJ databases">
        <title>Discovery of methanogenic haloarchaea.</title>
        <authorList>
            <person name="Sorokin D.Y."/>
            <person name="Makarova K.S."/>
            <person name="Abbas B."/>
            <person name="Ferrer M."/>
            <person name="Golyshin P.N."/>
        </authorList>
    </citation>
    <scope>NUCLEOTIDE SEQUENCE [LARGE SCALE GENOMIC DNA]</scope>
    <source>
        <strain evidence="9">AMET1</strain>
    </source>
</reference>
<dbReference type="PANTHER" id="PTHR12112:SF22">
    <property type="entry name" value="MANGANESE-DEPENDENT INORGANIC PYROPHOSPHATASE-RELATED"/>
    <property type="match status" value="1"/>
</dbReference>
<dbReference type="Gene3D" id="3.10.310.20">
    <property type="entry name" value="DHHA2 domain"/>
    <property type="match status" value="1"/>
</dbReference>
<dbReference type="RefSeq" id="WP_086637090.1">
    <property type="nucleotide sequence ID" value="NZ_MRZU01000003.1"/>
</dbReference>
<dbReference type="NCBIfam" id="NF003877">
    <property type="entry name" value="PRK05427.1"/>
    <property type="match status" value="1"/>
</dbReference>
<dbReference type="Proteomes" id="UP000195137">
    <property type="component" value="Unassembled WGS sequence"/>
</dbReference>
<dbReference type="GO" id="GO:0004427">
    <property type="term" value="F:inorganic diphosphate phosphatase activity"/>
    <property type="evidence" value="ECO:0007669"/>
    <property type="project" value="UniProtKB-EC"/>
</dbReference>
<dbReference type="InterPro" id="IPR038222">
    <property type="entry name" value="DHHA2_dom_sf"/>
</dbReference>
<dbReference type="PANTHER" id="PTHR12112">
    <property type="entry name" value="BNIP - RELATED"/>
    <property type="match status" value="1"/>
</dbReference>
<keyword evidence="4" id="KW-0378">Hydrolase</keyword>
<dbReference type="OrthoDB" id="114945at2157"/>
<dbReference type="Gene3D" id="3.90.1640.10">
    <property type="entry name" value="inorganic pyrophosphatase (n-terminal core)"/>
    <property type="match status" value="1"/>
</dbReference>
<evidence type="ECO:0000256" key="5">
    <source>
        <dbReference type="ARBA" id="ARBA00023211"/>
    </source>
</evidence>
<evidence type="ECO:0000256" key="2">
    <source>
        <dbReference type="ARBA" id="ARBA00012146"/>
    </source>
</evidence>
<dbReference type="SUPFAM" id="SSF64182">
    <property type="entry name" value="DHH phosphoesterases"/>
    <property type="match status" value="1"/>
</dbReference>
<dbReference type="InterPro" id="IPR001667">
    <property type="entry name" value="DDH_dom"/>
</dbReference>
<keyword evidence="3" id="KW-0479">Metal-binding</keyword>
<evidence type="ECO:0000256" key="3">
    <source>
        <dbReference type="ARBA" id="ARBA00022723"/>
    </source>
</evidence>
<dbReference type="FunFam" id="3.90.1640.10:FF:000001">
    <property type="entry name" value="Probable manganese-dependent inorganic pyrophosphatase"/>
    <property type="match status" value="1"/>
</dbReference>
<dbReference type="EMBL" id="MRZU01000003">
    <property type="protein sequence ID" value="OUJ19041.1"/>
    <property type="molecule type" value="Genomic_DNA"/>
</dbReference>
<evidence type="ECO:0000259" key="8">
    <source>
        <dbReference type="SMART" id="SM01131"/>
    </source>
</evidence>
<dbReference type="InterPro" id="IPR038763">
    <property type="entry name" value="DHH_sf"/>
</dbReference>
<name>A0A1Y3GC55_9EURY</name>
<dbReference type="GO" id="GO:0046872">
    <property type="term" value="F:metal ion binding"/>
    <property type="evidence" value="ECO:0007669"/>
    <property type="project" value="UniProtKB-KW"/>
</dbReference>
<evidence type="ECO:0000256" key="1">
    <source>
        <dbReference type="ARBA" id="ARBA00001936"/>
    </source>
</evidence>
<dbReference type="Pfam" id="PF01368">
    <property type="entry name" value="DHH"/>
    <property type="match status" value="1"/>
</dbReference>
<keyword evidence="5" id="KW-0464">Manganese</keyword>
<proteinExistence type="predicted"/>
<feature type="domain" description="DHHA2" evidence="8">
    <location>
        <begin position="177"/>
        <end position="302"/>
    </location>
</feature>
<keyword evidence="10" id="KW-1185">Reference proteome</keyword>
<protein>
    <recommendedName>
        <fullName evidence="2">inorganic diphosphatase</fullName>
        <ecNumber evidence="2">3.6.1.1</ecNumber>
    </recommendedName>
    <alternativeName>
        <fullName evidence="6">Pyrophosphate phospho-hydrolase</fullName>
    </alternativeName>
</protein>
<comment type="catalytic activity">
    <reaction evidence="7">
        <text>diphosphate + H2O = 2 phosphate + H(+)</text>
        <dbReference type="Rhea" id="RHEA:24576"/>
        <dbReference type="ChEBI" id="CHEBI:15377"/>
        <dbReference type="ChEBI" id="CHEBI:15378"/>
        <dbReference type="ChEBI" id="CHEBI:33019"/>
        <dbReference type="ChEBI" id="CHEBI:43474"/>
        <dbReference type="EC" id="3.6.1.1"/>
    </reaction>
</comment>
<gene>
    <name evidence="9" type="ORF">AMET1_0693</name>
</gene>
<evidence type="ECO:0000256" key="6">
    <source>
        <dbReference type="ARBA" id="ARBA00032535"/>
    </source>
</evidence>
<evidence type="ECO:0000313" key="9">
    <source>
        <dbReference type="EMBL" id="OUJ19041.1"/>
    </source>
</evidence>
<organism evidence="9 10">
    <name type="scientific">Methanonatronarchaeum thermophilum</name>
    <dbReference type="NCBI Taxonomy" id="1927129"/>
    <lineage>
        <taxon>Archaea</taxon>
        <taxon>Methanobacteriati</taxon>
        <taxon>Methanobacteriota</taxon>
        <taxon>Methanonatronarchaeia</taxon>
        <taxon>Methanonatronarchaeales</taxon>
        <taxon>Methanonatronarchaeaceae</taxon>
        <taxon>Methanonatronarchaeum</taxon>
    </lineage>
</organism>
<comment type="caution">
    <text evidence="9">The sequence shown here is derived from an EMBL/GenBank/DDBJ whole genome shotgun (WGS) entry which is preliminary data.</text>
</comment>
<sequence length="303" mass="34128">MKYIIGHKKPDTDSICSAIAYAELKNKEGTEAKPIRCGPINPETEYVLNKFNTPTPEKITDISNKNIILVDHNEYSQAANGIKKAKINEVIDHHRIGGLVTSKPIFFHCEPVGSTATIIADIYLNKNKEIPKKTAGILLSAILSDTVVHRSPTNTKKDEKIAKKLSKITNIDIEKYGKEMLKEKSKLGEKPPREIILGDFKEYEFNKKLIGVGQVETVVPKEVLEQKPQLIKEMKKITNEKNYNTLILLITDLLKKDTEALITGETEQFEKAFQTKIQNNSTLLKGVLSRKKQVIPPLEKTIK</sequence>
<evidence type="ECO:0000313" key="10">
    <source>
        <dbReference type="Proteomes" id="UP000195137"/>
    </source>
</evidence>